<dbReference type="Pfam" id="PF00931">
    <property type="entry name" value="NB-ARC"/>
    <property type="match status" value="2"/>
</dbReference>
<dbReference type="Pfam" id="PF18052">
    <property type="entry name" value="Rx_N"/>
    <property type="match status" value="1"/>
</dbReference>
<evidence type="ECO:0000256" key="4">
    <source>
        <dbReference type="ARBA" id="ARBA00022741"/>
    </source>
</evidence>
<protein>
    <recommendedName>
        <fullName evidence="10">Rx N-terminal domain-containing protein</fullName>
    </recommendedName>
</protein>
<dbReference type="InterPro" id="IPR038005">
    <property type="entry name" value="RX-like_CC"/>
</dbReference>
<evidence type="ECO:0000259" key="7">
    <source>
        <dbReference type="Pfam" id="PF18052"/>
    </source>
</evidence>
<dbReference type="Proteomes" id="UP000019116">
    <property type="component" value="Chromosome 7A"/>
</dbReference>
<dbReference type="GO" id="GO:0006952">
    <property type="term" value="P:defense response"/>
    <property type="evidence" value="ECO:0007669"/>
    <property type="project" value="UniProtKB-KW"/>
</dbReference>
<evidence type="ECO:0000259" key="6">
    <source>
        <dbReference type="Pfam" id="PF00931"/>
    </source>
</evidence>
<feature type="domain" description="NB-ARC" evidence="6">
    <location>
        <begin position="409"/>
        <end position="526"/>
    </location>
</feature>
<dbReference type="STRING" id="4565.A0A3B6RPE4"/>
<evidence type="ECO:0000313" key="8">
    <source>
        <dbReference type="EnsemblPlants" id="TraesCS7A02G531400.1"/>
    </source>
</evidence>
<keyword evidence="3" id="KW-0677">Repeat</keyword>
<dbReference type="InterPro" id="IPR027417">
    <property type="entry name" value="P-loop_NTPase"/>
</dbReference>
<dbReference type="OMA" id="CNRREEA"/>
<dbReference type="PANTHER" id="PTHR19338:SF58">
    <property type="entry name" value="OS09G0517100 PROTEIN"/>
    <property type="match status" value="1"/>
</dbReference>
<reference evidence="8" key="1">
    <citation type="submission" date="2018-08" db="EMBL/GenBank/DDBJ databases">
        <authorList>
            <person name="Rossello M."/>
        </authorList>
    </citation>
    <scope>NUCLEOTIDE SEQUENCE [LARGE SCALE GENOMIC DNA]</scope>
    <source>
        <strain evidence="8">cv. Chinese Spring</strain>
    </source>
</reference>
<evidence type="ECO:0000256" key="1">
    <source>
        <dbReference type="ARBA" id="ARBA00008894"/>
    </source>
</evidence>
<dbReference type="Gene3D" id="1.20.5.4130">
    <property type="match status" value="1"/>
</dbReference>
<feature type="domain" description="Disease resistance N-terminal" evidence="7">
    <location>
        <begin position="12"/>
        <end position="90"/>
    </location>
</feature>
<accession>A0A3B6RPE4</accession>
<evidence type="ECO:0000256" key="5">
    <source>
        <dbReference type="ARBA" id="ARBA00022821"/>
    </source>
</evidence>
<evidence type="ECO:0000256" key="2">
    <source>
        <dbReference type="ARBA" id="ARBA00022614"/>
    </source>
</evidence>
<dbReference type="EnsemblPlants" id="TraesCS7A02G531400.1">
    <property type="protein sequence ID" value="TraesCS7A02G531400.1"/>
    <property type="gene ID" value="TraesCS7A02G531400"/>
</dbReference>
<dbReference type="CDD" id="cd14798">
    <property type="entry name" value="RX-CC_like"/>
    <property type="match status" value="1"/>
</dbReference>
<evidence type="ECO:0000256" key="3">
    <source>
        <dbReference type="ARBA" id="ARBA00022737"/>
    </source>
</evidence>
<dbReference type="AlphaFoldDB" id="A0A3B6RPE4"/>
<name>A0A3B6RPE4_WHEAT</name>
<dbReference type="InterPro" id="IPR002182">
    <property type="entry name" value="NB-ARC"/>
</dbReference>
<reference evidence="8" key="2">
    <citation type="submission" date="2018-10" db="UniProtKB">
        <authorList>
            <consortium name="EnsemblPlants"/>
        </authorList>
    </citation>
    <scope>IDENTIFICATION</scope>
</reference>
<keyword evidence="4" id="KW-0547">Nucleotide-binding</keyword>
<dbReference type="Gramene" id="TraesCS7A03G1290900.1">
    <property type="protein sequence ID" value="TraesCS7A03G1290900.1.CDS"/>
    <property type="gene ID" value="TraesCS7A03G1290900"/>
</dbReference>
<feature type="domain" description="NB-ARC" evidence="6">
    <location>
        <begin position="200"/>
        <end position="370"/>
    </location>
</feature>
<keyword evidence="9" id="KW-1185">Reference proteome</keyword>
<comment type="similarity">
    <text evidence="1">Belongs to the disease resistance NB-LRR family.</text>
</comment>
<dbReference type="PANTHER" id="PTHR19338">
    <property type="entry name" value="TRANSLOCASE OF INNER MITOCHONDRIAL MEMBRANE 13 HOMOLOG"/>
    <property type="match status" value="1"/>
</dbReference>
<evidence type="ECO:0000313" key="9">
    <source>
        <dbReference type="Proteomes" id="UP000019116"/>
    </source>
</evidence>
<evidence type="ECO:0008006" key="10">
    <source>
        <dbReference type="Google" id="ProtNLM"/>
    </source>
</evidence>
<dbReference type="Gramene" id="TraesCS7A02G531400.1">
    <property type="protein sequence ID" value="TraesCS7A02G531400.1"/>
    <property type="gene ID" value="TraesCS7A02G531400"/>
</dbReference>
<keyword evidence="5" id="KW-0611">Plant defense</keyword>
<keyword evidence="2" id="KW-0433">Leucine-rich repeat</keyword>
<dbReference type="Gene3D" id="3.40.50.300">
    <property type="entry name" value="P-loop containing nucleotide triphosphate hydrolases"/>
    <property type="match status" value="2"/>
</dbReference>
<dbReference type="InterPro" id="IPR041118">
    <property type="entry name" value="Rx_N"/>
</dbReference>
<sequence>MAEFALGLTKTAVEGTVSRVKSAIDEEAKLRIRVQNDLVFITGEFEMMQSFLNAANKERANTQVVRTWVRHVRDLALDVEDCLEFVVHLDNKSTWSWLWRVLPDCMAPVRPLDVAVADIQRLKARVEDVSQRNTRYNLIGDSGSHSNSKPTVVTTVSSLTTELMPDSGPAAAFRILHKVWEATDKIRPDMGDLRKLITNEGSDLEVISVCGSPGASDLGVTHVLREAYNDPKICQEFTSRAWVKLTHPFNLNEFIKILLTQFYASSNRASVGVAGFRKNMKEAVAKEDELMQQVSQLRYLVIVEQLSSVVEWDAIRMYLPESKNGSRIVVTTKQLGLAFSCTGNPYQVSNLRQLSGGQSLCAFFNKVSEHRSDMGELIWQLRHVVGVISVQKHPDLRSSTLIDKAYTGVTNKSKEFEEVKFERHSWVDVPYSFSLGVFARHLFLNFHSNDLRAKKIIAAGTMGDTGVIQGCHKFLREDRCLVVINGLDSTDSWDQIKAAFLSEPTKSCILVITKEASVARYCVGETDRPALNTKDLEADVVLRRSMKGCEYNGLGAKEASSRGRFFCNRREEAHVWTSKFKLIVDPHNVYYPRLRHCLQQHGTISLCGDEAWRSALARKIYYNQMLIAHEDGIPPTVRVKDGKKLDSGFTKFSWVDVPHPFDLMDFSWRLSLDFHSDDLKAKQNAIFGLMEGRHDPIEECLNFLRHDKCLVVIDGLQSENDWNLIRDVLFSEPTNGCIIVSTGEESVATHCVHHENRVFLDNGRAADLAAHVQSRKKQKACVGGGSLIPDRRGGDGSPTAKCRRTHWSSAGIVVCSRWSPKIP</sequence>
<dbReference type="GO" id="GO:0043531">
    <property type="term" value="F:ADP binding"/>
    <property type="evidence" value="ECO:0007669"/>
    <property type="project" value="InterPro"/>
</dbReference>
<proteinExistence type="inferred from homology"/>
<organism evidence="8">
    <name type="scientific">Triticum aestivum</name>
    <name type="common">Wheat</name>
    <dbReference type="NCBI Taxonomy" id="4565"/>
    <lineage>
        <taxon>Eukaryota</taxon>
        <taxon>Viridiplantae</taxon>
        <taxon>Streptophyta</taxon>
        <taxon>Embryophyta</taxon>
        <taxon>Tracheophyta</taxon>
        <taxon>Spermatophyta</taxon>
        <taxon>Magnoliopsida</taxon>
        <taxon>Liliopsida</taxon>
        <taxon>Poales</taxon>
        <taxon>Poaceae</taxon>
        <taxon>BOP clade</taxon>
        <taxon>Pooideae</taxon>
        <taxon>Triticodae</taxon>
        <taxon>Triticeae</taxon>
        <taxon>Triticinae</taxon>
        <taxon>Triticum</taxon>
    </lineage>
</organism>
<dbReference type="SUPFAM" id="SSF52540">
    <property type="entry name" value="P-loop containing nucleoside triphosphate hydrolases"/>
    <property type="match status" value="3"/>
</dbReference>